<gene>
    <name evidence="1" type="ORF">ACD_80C00187G0001</name>
</gene>
<dbReference type="AlphaFoldDB" id="K1X3I9"/>
<evidence type="ECO:0000313" key="1">
    <source>
        <dbReference type="EMBL" id="EKD24610.1"/>
    </source>
</evidence>
<sequence>MVETYFTTYKSVVRLFFADDIEKLLEREAKLKKSVKSKVSKVESRWKFNLSEEGQTLIVFPDLWTMFNTSNEAFREHPAVAFLASMQTQNQKDVHRWEIKKWIKSVILCTYAEIFQDFNDLKKIIFVDPHKRYYANQQDPRYKVGDVLEEMKRLYGAELETLWV</sequence>
<accession>K1X3I9</accession>
<comment type="caution">
    <text evidence="1">The sequence shown here is derived from an EMBL/GenBank/DDBJ whole genome shotgun (WGS) entry which is preliminary data.</text>
</comment>
<protein>
    <submittedName>
        <fullName evidence="1">Uncharacterized protein</fullName>
    </submittedName>
</protein>
<organism evidence="1">
    <name type="scientific">uncultured bacterium</name>
    <name type="common">gcode 4</name>
    <dbReference type="NCBI Taxonomy" id="1234023"/>
    <lineage>
        <taxon>Bacteria</taxon>
        <taxon>environmental samples</taxon>
    </lineage>
</organism>
<dbReference type="Gene3D" id="3.40.50.300">
    <property type="entry name" value="P-loop containing nucleotide triphosphate hydrolases"/>
    <property type="match status" value="1"/>
</dbReference>
<dbReference type="EMBL" id="AMFJ01036194">
    <property type="protein sequence ID" value="EKD24610.1"/>
    <property type="molecule type" value="Genomic_DNA"/>
</dbReference>
<proteinExistence type="predicted"/>
<reference evidence="1" key="1">
    <citation type="journal article" date="2012" name="Science">
        <title>Fermentation, hydrogen, and sulfur metabolism in multiple uncultivated bacterial phyla.</title>
        <authorList>
            <person name="Wrighton K.C."/>
            <person name="Thomas B.C."/>
            <person name="Sharon I."/>
            <person name="Miller C.S."/>
            <person name="Castelle C.J."/>
            <person name="VerBerkmoes N.C."/>
            <person name="Wilkins M.J."/>
            <person name="Hettich R.L."/>
            <person name="Lipton M.S."/>
            <person name="Williams K.H."/>
            <person name="Long P.E."/>
            <person name="Banfield J.F."/>
        </authorList>
    </citation>
    <scope>NUCLEOTIDE SEQUENCE [LARGE SCALE GENOMIC DNA]</scope>
</reference>
<dbReference type="InterPro" id="IPR027417">
    <property type="entry name" value="P-loop_NTPase"/>
</dbReference>
<name>K1X3I9_9BACT</name>